<protein>
    <submittedName>
        <fullName evidence="2">Metallophosphoesterase</fullName>
    </submittedName>
</protein>
<organism evidence="2 3">
    <name type="scientific">Ancylomarina euxinus</name>
    <dbReference type="NCBI Taxonomy" id="2283627"/>
    <lineage>
        <taxon>Bacteria</taxon>
        <taxon>Pseudomonadati</taxon>
        <taxon>Bacteroidota</taxon>
        <taxon>Bacteroidia</taxon>
        <taxon>Marinilabiliales</taxon>
        <taxon>Marinifilaceae</taxon>
        <taxon>Ancylomarina</taxon>
    </lineage>
</organism>
<comment type="caution">
    <text evidence="2">The sequence shown here is derived from an EMBL/GenBank/DDBJ whole genome shotgun (WGS) entry which is preliminary data.</text>
</comment>
<dbReference type="PROSITE" id="PS51257">
    <property type="entry name" value="PROKAR_LIPOPROTEIN"/>
    <property type="match status" value="1"/>
</dbReference>
<dbReference type="InterPro" id="IPR029052">
    <property type="entry name" value="Metallo-depent_PP-like"/>
</dbReference>
<dbReference type="EMBL" id="QQWG01000004">
    <property type="protein sequence ID" value="RRG22917.1"/>
    <property type="molecule type" value="Genomic_DNA"/>
</dbReference>
<dbReference type="GO" id="GO:0016787">
    <property type="term" value="F:hydrolase activity"/>
    <property type="evidence" value="ECO:0007669"/>
    <property type="project" value="InterPro"/>
</dbReference>
<name>A0A425Y3Y5_9BACT</name>
<dbReference type="InterPro" id="IPR051918">
    <property type="entry name" value="STPP_CPPED1"/>
</dbReference>
<dbReference type="InterPro" id="IPR004843">
    <property type="entry name" value="Calcineurin-like_PHP"/>
</dbReference>
<dbReference type="PANTHER" id="PTHR43143:SF1">
    <property type="entry name" value="SERINE_THREONINE-PROTEIN PHOSPHATASE CPPED1"/>
    <property type="match status" value="1"/>
</dbReference>
<dbReference type="RefSeq" id="WP_125029916.1">
    <property type="nucleotide sequence ID" value="NZ_JAPXVP010000004.1"/>
</dbReference>
<dbReference type="Gene3D" id="3.60.21.10">
    <property type="match status" value="1"/>
</dbReference>
<dbReference type="Pfam" id="PF00149">
    <property type="entry name" value="Metallophos"/>
    <property type="match status" value="1"/>
</dbReference>
<dbReference type="Proteomes" id="UP000285794">
    <property type="component" value="Unassembled WGS sequence"/>
</dbReference>
<dbReference type="SUPFAM" id="SSF56300">
    <property type="entry name" value="Metallo-dependent phosphatases"/>
    <property type="match status" value="1"/>
</dbReference>
<gene>
    <name evidence="2" type="ORF">DWB61_05615</name>
</gene>
<evidence type="ECO:0000313" key="3">
    <source>
        <dbReference type="Proteomes" id="UP000285794"/>
    </source>
</evidence>
<sequence length="271" mass="31841">MQRRKFIKQTGLLSLITVSGLLTGCSLPFEYGPHDIKVKSEFRNLTQRNLDKLMAIDNNKSSFRFAFISDNHTFYDDFEDQIKDINSRDDIDFVIHGGDITLSSLHKEFTWFNEIIGKLDVPFLTVIGNHDHLSNGKAIYEKSFGPTNYTFTFRGVKFVMFDNVIWENGNKNPDFDWFKENLKNDDNYNHVFPVSHIPPWADQFINQNESIFNEMMLEKNIELSIHGHTHKYYFDKRYDEIDYLVVGDTPDRNYAIITVDEDNYSVEKIIF</sequence>
<keyword evidence="3" id="KW-1185">Reference proteome</keyword>
<dbReference type="AlphaFoldDB" id="A0A425Y3Y5"/>
<feature type="domain" description="Calcineurin-like phosphoesterase" evidence="1">
    <location>
        <begin position="63"/>
        <end position="232"/>
    </location>
</feature>
<proteinExistence type="predicted"/>
<dbReference type="OrthoDB" id="5464520at2"/>
<reference evidence="2 3" key="1">
    <citation type="submission" date="2018-07" db="EMBL/GenBank/DDBJ databases">
        <title>Draft genome sequence of Ancylomarina sp. M1P.</title>
        <authorList>
            <person name="Yadav S."/>
            <person name="Villanueva L."/>
            <person name="Damste J.S.S."/>
        </authorList>
    </citation>
    <scope>NUCLEOTIDE SEQUENCE [LARGE SCALE GENOMIC DNA]</scope>
    <source>
        <strain evidence="2 3">M1P</strain>
    </source>
</reference>
<dbReference type="PANTHER" id="PTHR43143">
    <property type="entry name" value="METALLOPHOSPHOESTERASE, CALCINEURIN SUPERFAMILY"/>
    <property type="match status" value="1"/>
</dbReference>
<evidence type="ECO:0000259" key="1">
    <source>
        <dbReference type="Pfam" id="PF00149"/>
    </source>
</evidence>
<evidence type="ECO:0000313" key="2">
    <source>
        <dbReference type="EMBL" id="RRG22917.1"/>
    </source>
</evidence>
<accession>A0A425Y3Y5</accession>